<comment type="caution">
    <text evidence="2">The sequence shown here is derived from an EMBL/GenBank/DDBJ whole genome shotgun (WGS) entry which is preliminary data.</text>
</comment>
<feature type="transmembrane region" description="Helical" evidence="1">
    <location>
        <begin position="143"/>
        <end position="172"/>
    </location>
</feature>
<evidence type="ECO:0000256" key="1">
    <source>
        <dbReference type="SAM" id="Phobius"/>
    </source>
</evidence>
<keyword evidence="1" id="KW-0812">Transmembrane</keyword>
<dbReference type="RefSeq" id="WP_183142828.1">
    <property type="nucleotide sequence ID" value="NZ_RBRV01000303.1"/>
</dbReference>
<gene>
    <name evidence="2" type="ORF">ALP36_03275</name>
</gene>
<dbReference type="AlphaFoldDB" id="A0A3M4TT07"/>
<name>A0A3M4TT07_9PSED</name>
<proteinExistence type="predicted"/>
<protein>
    <submittedName>
        <fullName evidence="2">Uncharacterized protein</fullName>
    </submittedName>
</protein>
<reference evidence="2 3" key="1">
    <citation type="submission" date="2018-08" db="EMBL/GenBank/DDBJ databases">
        <title>Recombination of ecologically and evolutionarily significant loci maintains genetic cohesion in the Pseudomonas syringae species complex.</title>
        <authorList>
            <person name="Dillon M."/>
            <person name="Thakur S."/>
            <person name="Almeida R.N.D."/>
            <person name="Weir B.S."/>
            <person name="Guttman D.S."/>
        </authorList>
    </citation>
    <scope>NUCLEOTIDE SEQUENCE [LARGE SCALE GENOMIC DNA]</scope>
    <source>
        <strain evidence="2 3">ICMP 9829</strain>
    </source>
</reference>
<sequence length="175" mass="19117">MQHIIGMPLQLIIIGMAQSFIIFIINAQQLLIISMLMPGIGIIMHFMQSASTVQVIMHFIIGIGMPIGIIIGMFMPDIMFIIAIPSSDMHIIDMLPHCIIIIIGMPQVIIIDIMSALFLNIVMSIPAAGFMVHIMPSAIISHCMVAIIMGMPIIGIIGMALFIGICIAFIMFETP</sequence>
<feature type="transmembrane region" description="Helical" evidence="1">
    <location>
        <begin position="31"/>
        <end position="47"/>
    </location>
</feature>
<feature type="transmembrane region" description="Helical" evidence="1">
    <location>
        <begin position="59"/>
        <end position="82"/>
    </location>
</feature>
<organism evidence="2 3">
    <name type="scientific">Pseudomonas syringae pv. coriandricola</name>
    <dbReference type="NCBI Taxonomy" id="264453"/>
    <lineage>
        <taxon>Bacteria</taxon>
        <taxon>Pseudomonadati</taxon>
        <taxon>Pseudomonadota</taxon>
        <taxon>Gammaproteobacteria</taxon>
        <taxon>Pseudomonadales</taxon>
        <taxon>Pseudomonadaceae</taxon>
        <taxon>Pseudomonas</taxon>
    </lineage>
</organism>
<keyword evidence="1" id="KW-1133">Transmembrane helix</keyword>
<dbReference type="EMBL" id="RBTT01000331">
    <property type="protein sequence ID" value="RMU04543.1"/>
    <property type="molecule type" value="Genomic_DNA"/>
</dbReference>
<feature type="transmembrane region" description="Helical" evidence="1">
    <location>
        <begin position="94"/>
        <end position="122"/>
    </location>
</feature>
<evidence type="ECO:0000313" key="2">
    <source>
        <dbReference type="EMBL" id="RMU04543.1"/>
    </source>
</evidence>
<accession>A0A3M4TT07</accession>
<evidence type="ECO:0000313" key="3">
    <source>
        <dbReference type="Proteomes" id="UP000274212"/>
    </source>
</evidence>
<dbReference type="Proteomes" id="UP000274212">
    <property type="component" value="Unassembled WGS sequence"/>
</dbReference>
<keyword evidence="1" id="KW-0472">Membrane</keyword>